<feature type="transmembrane region" description="Helical" evidence="1">
    <location>
        <begin position="76"/>
        <end position="95"/>
    </location>
</feature>
<comment type="caution">
    <text evidence="2">The sequence shown here is derived from an EMBL/GenBank/DDBJ whole genome shotgun (WGS) entry which is preliminary data.</text>
</comment>
<organism evidence="2 3">
    <name type="scientific">SAR324 cluster bacterium</name>
    <dbReference type="NCBI Taxonomy" id="2024889"/>
    <lineage>
        <taxon>Bacteria</taxon>
        <taxon>Deltaproteobacteria</taxon>
        <taxon>SAR324 cluster</taxon>
    </lineage>
</organism>
<accession>A0A2A4T9D9</accession>
<protein>
    <submittedName>
        <fullName evidence="2">Uncharacterized protein</fullName>
    </submittedName>
</protein>
<reference evidence="3" key="1">
    <citation type="submission" date="2017-08" db="EMBL/GenBank/DDBJ databases">
        <title>A dynamic microbial community with high functional redundancy inhabits the cold, oxic subseafloor aquifer.</title>
        <authorList>
            <person name="Tully B.J."/>
            <person name="Wheat C.G."/>
            <person name="Glazer B.T."/>
            <person name="Huber J.A."/>
        </authorList>
    </citation>
    <scope>NUCLEOTIDE SEQUENCE [LARGE SCALE GENOMIC DNA]</scope>
</reference>
<dbReference type="EMBL" id="NVSR01000007">
    <property type="protein sequence ID" value="PCI30152.1"/>
    <property type="molecule type" value="Genomic_DNA"/>
</dbReference>
<evidence type="ECO:0000256" key="1">
    <source>
        <dbReference type="SAM" id="Phobius"/>
    </source>
</evidence>
<feature type="transmembrane region" description="Helical" evidence="1">
    <location>
        <begin position="38"/>
        <end position="56"/>
    </location>
</feature>
<proteinExistence type="predicted"/>
<gene>
    <name evidence="2" type="ORF">COB67_02385</name>
</gene>
<feature type="transmembrane region" description="Helical" evidence="1">
    <location>
        <begin position="107"/>
        <end position="135"/>
    </location>
</feature>
<sequence>MNKILKASLLLVVLTMITGCGGEVRNGVIEAFGTMTHIFIYGLIGIVVISTLLTIAKLNKKIIFSKRLLQKIKVGFNFSIFIVFAVVIGGFIGGIDLNNLTIIELLMTMFISGIFYATGVIALVAILFFSGSYILENTSINRK</sequence>
<evidence type="ECO:0000313" key="2">
    <source>
        <dbReference type="EMBL" id="PCI30152.1"/>
    </source>
</evidence>
<dbReference type="PROSITE" id="PS51257">
    <property type="entry name" value="PROKAR_LIPOPROTEIN"/>
    <property type="match status" value="1"/>
</dbReference>
<name>A0A2A4T9D9_9DELT</name>
<dbReference type="AlphaFoldDB" id="A0A2A4T9D9"/>
<keyword evidence="1" id="KW-0812">Transmembrane</keyword>
<dbReference type="Proteomes" id="UP000218113">
    <property type="component" value="Unassembled WGS sequence"/>
</dbReference>
<evidence type="ECO:0000313" key="3">
    <source>
        <dbReference type="Proteomes" id="UP000218113"/>
    </source>
</evidence>
<keyword evidence="1" id="KW-1133">Transmembrane helix</keyword>
<keyword evidence="1" id="KW-0472">Membrane</keyword>